<dbReference type="EMBL" id="JBIMZQ010000055">
    <property type="protein sequence ID" value="KAL3658321.1"/>
    <property type="molecule type" value="Genomic_DNA"/>
</dbReference>
<comment type="caution">
    <text evidence="2">The sequence shown here is derived from an EMBL/GenBank/DDBJ whole genome shotgun (WGS) entry which is preliminary data.</text>
</comment>
<sequence>MSKKAIVAIVVVLGLASLPEVHGGPLAYGICQTGCNALVVACYGAAGAVFGTVTAGIGTLPAIITCNAALGTCMTGCVAAGCTPTP</sequence>
<feature type="chain" id="PRO_5044824576" description="Cysteine-rich protein" evidence="1">
    <location>
        <begin position="24"/>
        <end position="86"/>
    </location>
</feature>
<dbReference type="PANTHER" id="PTHR37475:SF1">
    <property type="entry name" value="ZYGOTE-SPECIFIC PROTEIN"/>
    <property type="match status" value="1"/>
</dbReference>
<dbReference type="Proteomes" id="UP001632037">
    <property type="component" value="Unassembled WGS sequence"/>
</dbReference>
<accession>A0ABD3EVU5</accession>
<organism evidence="2 3">
    <name type="scientific">Phytophthora oleae</name>
    <dbReference type="NCBI Taxonomy" id="2107226"/>
    <lineage>
        <taxon>Eukaryota</taxon>
        <taxon>Sar</taxon>
        <taxon>Stramenopiles</taxon>
        <taxon>Oomycota</taxon>
        <taxon>Peronosporomycetes</taxon>
        <taxon>Peronosporales</taxon>
        <taxon>Peronosporaceae</taxon>
        <taxon>Phytophthora</taxon>
    </lineage>
</organism>
<evidence type="ECO:0000256" key="1">
    <source>
        <dbReference type="SAM" id="SignalP"/>
    </source>
</evidence>
<reference evidence="2 3" key="1">
    <citation type="submission" date="2024-09" db="EMBL/GenBank/DDBJ databases">
        <title>Genome sequencing and assembly of Phytophthora oleae, isolate VK10A, causative agent of rot of olive drupes.</title>
        <authorList>
            <person name="Conti Taguali S."/>
            <person name="Riolo M."/>
            <person name="La Spada F."/>
            <person name="Cacciola S.O."/>
            <person name="Dionisio G."/>
        </authorList>
    </citation>
    <scope>NUCLEOTIDE SEQUENCE [LARGE SCALE GENOMIC DNA]</scope>
    <source>
        <strain evidence="2 3">VK10A</strain>
    </source>
</reference>
<gene>
    <name evidence="2" type="ORF">V7S43_016706</name>
</gene>
<proteinExistence type="predicted"/>
<evidence type="ECO:0000313" key="2">
    <source>
        <dbReference type="EMBL" id="KAL3658321.1"/>
    </source>
</evidence>
<feature type="signal peptide" evidence="1">
    <location>
        <begin position="1"/>
        <end position="23"/>
    </location>
</feature>
<dbReference type="PANTHER" id="PTHR37475">
    <property type="entry name" value="ZYGOTE-SPECIFIC CLASS V COPY B GENE PROTEIN"/>
    <property type="match status" value="1"/>
</dbReference>
<evidence type="ECO:0008006" key="4">
    <source>
        <dbReference type="Google" id="ProtNLM"/>
    </source>
</evidence>
<protein>
    <recommendedName>
        <fullName evidence="4">Cysteine-rich protein</fullName>
    </recommendedName>
</protein>
<name>A0ABD3EVU5_9STRA</name>
<evidence type="ECO:0000313" key="3">
    <source>
        <dbReference type="Proteomes" id="UP001632037"/>
    </source>
</evidence>
<keyword evidence="1" id="KW-0732">Signal</keyword>
<keyword evidence="3" id="KW-1185">Reference proteome</keyword>
<dbReference type="AlphaFoldDB" id="A0ABD3EVU5"/>